<keyword evidence="2" id="KW-1185">Reference proteome</keyword>
<proteinExistence type="predicted"/>
<organism evidence="1 2">
    <name type="scientific">Lithocarpus litseifolius</name>
    <dbReference type="NCBI Taxonomy" id="425828"/>
    <lineage>
        <taxon>Eukaryota</taxon>
        <taxon>Viridiplantae</taxon>
        <taxon>Streptophyta</taxon>
        <taxon>Embryophyta</taxon>
        <taxon>Tracheophyta</taxon>
        <taxon>Spermatophyta</taxon>
        <taxon>Magnoliopsida</taxon>
        <taxon>eudicotyledons</taxon>
        <taxon>Gunneridae</taxon>
        <taxon>Pentapetalae</taxon>
        <taxon>rosids</taxon>
        <taxon>fabids</taxon>
        <taxon>Fagales</taxon>
        <taxon>Fagaceae</taxon>
        <taxon>Lithocarpus</taxon>
    </lineage>
</organism>
<dbReference type="Proteomes" id="UP001459277">
    <property type="component" value="Unassembled WGS sequence"/>
</dbReference>
<evidence type="ECO:0000313" key="2">
    <source>
        <dbReference type="Proteomes" id="UP001459277"/>
    </source>
</evidence>
<gene>
    <name evidence="1" type="ORF">SO802_009070</name>
</gene>
<dbReference type="AlphaFoldDB" id="A0AAW2DD60"/>
<evidence type="ECO:0000313" key="1">
    <source>
        <dbReference type="EMBL" id="KAL0007568.1"/>
    </source>
</evidence>
<dbReference type="EMBL" id="JAZDWU010000003">
    <property type="protein sequence ID" value="KAL0007568.1"/>
    <property type="molecule type" value="Genomic_DNA"/>
</dbReference>
<accession>A0AAW2DD60</accession>
<name>A0AAW2DD60_9ROSI</name>
<reference evidence="1 2" key="1">
    <citation type="submission" date="2024-01" db="EMBL/GenBank/DDBJ databases">
        <title>A telomere-to-telomere, gap-free genome of sweet tea (Lithocarpus litseifolius).</title>
        <authorList>
            <person name="Zhou J."/>
        </authorList>
    </citation>
    <scope>NUCLEOTIDE SEQUENCE [LARGE SCALE GENOMIC DNA]</scope>
    <source>
        <strain evidence="1">Zhou-2022a</strain>
        <tissue evidence="1">Leaf</tissue>
    </source>
</reference>
<sequence length="161" mass="19175">MEWWRNSNYDHVWLMYWEVNISNPSEESRIEVKVNPNFFVRIRIYVECICCSQKPNISPASSMDQCAFNNGEEDSGRVGIRCRLRRRNHRPTHARRPQKHYLSRFGWLRIQFQLWKRSSKPRRRRITNGFHDQGSSSIPNTFLNDGTNASLYPPSKKTKIC</sequence>
<comment type="caution">
    <text evidence="1">The sequence shown here is derived from an EMBL/GenBank/DDBJ whole genome shotgun (WGS) entry which is preliminary data.</text>
</comment>
<protein>
    <submittedName>
        <fullName evidence="1">Uncharacterized protein</fullName>
    </submittedName>
</protein>